<accession>A0A941DXA4</accession>
<evidence type="ECO:0000256" key="6">
    <source>
        <dbReference type="ARBA" id="ARBA00022989"/>
    </source>
</evidence>
<feature type="transmembrane region" description="Helical" evidence="8">
    <location>
        <begin position="161"/>
        <end position="181"/>
    </location>
</feature>
<dbReference type="RefSeq" id="WP_166530638.1">
    <property type="nucleotide sequence ID" value="NZ_JAGSOT010000044.1"/>
</dbReference>
<gene>
    <name evidence="9" type="ORF">KCX74_13960</name>
</gene>
<proteinExistence type="inferred from homology"/>
<dbReference type="EMBL" id="JAGSOT010000044">
    <property type="protein sequence ID" value="MBR7797141.1"/>
    <property type="molecule type" value="Genomic_DNA"/>
</dbReference>
<organism evidence="9 10">
    <name type="scientific">Virgibacillus salarius</name>
    <dbReference type="NCBI Taxonomy" id="447199"/>
    <lineage>
        <taxon>Bacteria</taxon>
        <taxon>Bacillati</taxon>
        <taxon>Bacillota</taxon>
        <taxon>Bacilli</taxon>
        <taxon>Bacillales</taxon>
        <taxon>Bacillaceae</taxon>
        <taxon>Virgibacillus</taxon>
    </lineage>
</organism>
<name>A0A941DXA4_9BACI</name>
<comment type="caution">
    <text evidence="9">The sequence shown here is derived from an EMBL/GenBank/DDBJ whole genome shotgun (WGS) entry which is preliminary data.</text>
</comment>
<feature type="transmembrane region" description="Helical" evidence="8">
    <location>
        <begin position="216"/>
        <end position="235"/>
    </location>
</feature>
<feature type="transmembrane region" description="Helical" evidence="8">
    <location>
        <begin position="7"/>
        <end position="37"/>
    </location>
</feature>
<comment type="subcellular location">
    <subcellularLocation>
        <location evidence="1 8">Cell membrane</location>
        <topology evidence="1 8">Multi-pass membrane protein</topology>
    </subcellularLocation>
</comment>
<keyword evidence="7 8" id="KW-0472">Membrane</keyword>
<reference evidence="9" key="1">
    <citation type="submission" date="2021-04" db="EMBL/GenBank/DDBJ databases">
        <title>Isolation and polyphasic classification of algal microorganism.</title>
        <authorList>
            <person name="Wang S."/>
        </authorList>
    </citation>
    <scope>NUCLEOTIDE SEQUENCE</scope>
    <source>
        <strain evidence="9">720a</strain>
    </source>
</reference>
<feature type="transmembrane region" description="Helical" evidence="8">
    <location>
        <begin position="43"/>
        <end position="61"/>
    </location>
</feature>
<keyword evidence="10" id="KW-1185">Reference proteome</keyword>
<evidence type="ECO:0000256" key="1">
    <source>
        <dbReference type="ARBA" id="ARBA00004651"/>
    </source>
</evidence>
<evidence type="ECO:0000256" key="2">
    <source>
        <dbReference type="ARBA" id="ARBA00009142"/>
    </source>
</evidence>
<evidence type="ECO:0000313" key="9">
    <source>
        <dbReference type="EMBL" id="MBR7797141.1"/>
    </source>
</evidence>
<protein>
    <recommendedName>
        <fullName evidence="8">Probable membrane transporter protein</fullName>
    </recommendedName>
</protein>
<keyword evidence="5 8" id="KW-0812">Transmembrane</keyword>
<feature type="transmembrane region" description="Helical" evidence="8">
    <location>
        <begin position="97"/>
        <end position="113"/>
    </location>
</feature>
<evidence type="ECO:0000256" key="7">
    <source>
        <dbReference type="ARBA" id="ARBA00023136"/>
    </source>
</evidence>
<dbReference type="PANTHER" id="PTHR30269">
    <property type="entry name" value="TRANSMEMBRANE PROTEIN YFCA"/>
    <property type="match status" value="1"/>
</dbReference>
<dbReference type="InterPro" id="IPR002781">
    <property type="entry name" value="TM_pro_TauE-like"/>
</dbReference>
<dbReference type="PANTHER" id="PTHR30269:SF37">
    <property type="entry name" value="MEMBRANE TRANSPORTER PROTEIN"/>
    <property type="match status" value="1"/>
</dbReference>
<dbReference type="InterPro" id="IPR052017">
    <property type="entry name" value="TSUP"/>
</dbReference>
<feature type="transmembrane region" description="Helical" evidence="8">
    <location>
        <begin position="188"/>
        <end position="210"/>
    </location>
</feature>
<sequence>MESIFLFSFIILVASILQTSTGFGFSIIATPLLLLIFEPREAIQINLVISLIISCALIYKIRHDVDLGIVKRFGWGSVFGLPVGTVIFLLIDVEVLTLIISVTILLLTILLMMRFRLKQTNHRDYIAGGFSGAFTTSIGMPGPPILLYFSSTNTSKETLRATTLAFYLFIYMISLIIQVVAAGTSKQIWIASAWSLPLVVIGLITGQILFKRINQVLFQKLTYGLLLFTGIYLLIEQL</sequence>
<evidence type="ECO:0000313" key="10">
    <source>
        <dbReference type="Proteomes" id="UP000675284"/>
    </source>
</evidence>
<dbReference type="Pfam" id="PF01925">
    <property type="entry name" value="TauE"/>
    <property type="match status" value="1"/>
</dbReference>
<evidence type="ECO:0000256" key="3">
    <source>
        <dbReference type="ARBA" id="ARBA00022448"/>
    </source>
</evidence>
<dbReference type="Proteomes" id="UP000675284">
    <property type="component" value="Unassembled WGS sequence"/>
</dbReference>
<evidence type="ECO:0000256" key="4">
    <source>
        <dbReference type="ARBA" id="ARBA00022475"/>
    </source>
</evidence>
<dbReference type="AlphaFoldDB" id="A0A941DXA4"/>
<evidence type="ECO:0000256" key="5">
    <source>
        <dbReference type="ARBA" id="ARBA00022692"/>
    </source>
</evidence>
<comment type="similarity">
    <text evidence="2 8">Belongs to the 4-toluene sulfonate uptake permease (TSUP) (TC 2.A.102) family.</text>
</comment>
<keyword evidence="6 8" id="KW-1133">Transmembrane helix</keyword>
<feature type="transmembrane region" description="Helical" evidence="8">
    <location>
        <begin position="125"/>
        <end position="149"/>
    </location>
</feature>
<feature type="transmembrane region" description="Helical" evidence="8">
    <location>
        <begin position="73"/>
        <end position="91"/>
    </location>
</feature>
<evidence type="ECO:0000256" key="8">
    <source>
        <dbReference type="RuleBase" id="RU363041"/>
    </source>
</evidence>
<keyword evidence="3" id="KW-0813">Transport</keyword>
<dbReference type="GO" id="GO:0005886">
    <property type="term" value="C:plasma membrane"/>
    <property type="evidence" value="ECO:0007669"/>
    <property type="project" value="UniProtKB-SubCell"/>
</dbReference>
<keyword evidence="4 8" id="KW-1003">Cell membrane</keyword>